<accession>A0A1M7RTN8</accession>
<proteinExistence type="inferred from homology"/>
<evidence type="ECO:0000256" key="4">
    <source>
        <dbReference type="ARBA" id="ARBA00022801"/>
    </source>
</evidence>
<evidence type="ECO:0000313" key="8">
    <source>
        <dbReference type="EMBL" id="SHN49591.1"/>
    </source>
</evidence>
<dbReference type="Pfam" id="PF03755">
    <property type="entry name" value="YicC-like_N"/>
    <property type="match status" value="1"/>
</dbReference>
<name>A0A1M7RTN8_9RHOB</name>
<dbReference type="STRING" id="1189325.SAMN04488119_102396"/>
<dbReference type="InterPro" id="IPR013551">
    <property type="entry name" value="YicC-like_C"/>
</dbReference>
<dbReference type="PANTHER" id="PTHR30636">
    <property type="entry name" value="UPF0701 PROTEIN YICC"/>
    <property type="match status" value="1"/>
</dbReference>
<sequence>MTLASMTGFAAVEGALGATAWRWELRSVNARGLDLRIRAPEGRERVEAAMREALKSRFARGAVTATLRVARAQGAAASAARLDPAALAAAAERLRAAADALAAAGLEVAPTPPEALLSMPGVLVQNGAPEADEAEALDAAMIRDGRAAVEALAAARAEEGARLSALIGDMIDRIAALSDRAEAAAALRAEAAGPMLRRKLSAVLDSLDPGAAPDPQRLAAELAMLAVKGDVREELDRLRAHVAAARALLGADGPAGRRFDFLAQEFNREANTLCAKADFHELTAAGLELKTVIDQLREQVQNVE</sequence>
<dbReference type="InterPro" id="IPR013527">
    <property type="entry name" value="YicC-like_N"/>
</dbReference>
<dbReference type="Proteomes" id="UP000184066">
    <property type="component" value="Unassembled WGS sequence"/>
</dbReference>
<comment type="cofactor">
    <cofactor evidence="1">
        <name>a divalent metal cation</name>
        <dbReference type="ChEBI" id="CHEBI:60240"/>
    </cofactor>
</comment>
<dbReference type="NCBIfam" id="TIGR00255">
    <property type="entry name" value="YicC/YloC family endoribonuclease"/>
    <property type="match status" value="1"/>
</dbReference>
<organism evidence="8 9">
    <name type="scientific">Oceanicella actignis</name>
    <dbReference type="NCBI Taxonomy" id="1189325"/>
    <lineage>
        <taxon>Bacteria</taxon>
        <taxon>Pseudomonadati</taxon>
        <taxon>Pseudomonadota</taxon>
        <taxon>Alphaproteobacteria</taxon>
        <taxon>Rhodobacterales</taxon>
        <taxon>Paracoccaceae</taxon>
        <taxon>Oceanicella</taxon>
    </lineage>
</organism>
<dbReference type="GO" id="GO:0004521">
    <property type="term" value="F:RNA endonuclease activity"/>
    <property type="evidence" value="ECO:0007669"/>
    <property type="project" value="InterPro"/>
</dbReference>
<evidence type="ECO:0000256" key="2">
    <source>
        <dbReference type="ARBA" id="ARBA00022722"/>
    </source>
</evidence>
<evidence type="ECO:0000259" key="7">
    <source>
        <dbReference type="Pfam" id="PF08340"/>
    </source>
</evidence>
<gene>
    <name evidence="8" type="ORF">SAMN05216200_101122</name>
</gene>
<dbReference type="RefSeq" id="WP_072745728.1">
    <property type="nucleotide sequence ID" value="NZ_FOHL01000002.1"/>
</dbReference>
<evidence type="ECO:0000256" key="1">
    <source>
        <dbReference type="ARBA" id="ARBA00001968"/>
    </source>
</evidence>
<keyword evidence="9" id="KW-1185">Reference proteome</keyword>
<comment type="similarity">
    <text evidence="5">Belongs to the YicC/YloC family.</text>
</comment>
<evidence type="ECO:0000313" key="9">
    <source>
        <dbReference type="Proteomes" id="UP000184066"/>
    </source>
</evidence>
<evidence type="ECO:0000256" key="5">
    <source>
        <dbReference type="ARBA" id="ARBA00035648"/>
    </source>
</evidence>
<keyword evidence="2" id="KW-0540">Nuclease</keyword>
<feature type="domain" description="Endoribonuclease YicC-like C-terminal" evidence="7">
    <location>
        <begin position="195"/>
        <end position="304"/>
    </location>
</feature>
<dbReference type="Pfam" id="PF08340">
    <property type="entry name" value="YicC-like_C"/>
    <property type="match status" value="1"/>
</dbReference>
<keyword evidence="4" id="KW-0378">Hydrolase</keyword>
<dbReference type="AlphaFoldDB" id="A0A1M7RTN8"/>
<evidence type="ECO:0000259" key="6">
    <source>
        <dbReference type="Pfam" id="PF03755"/>
    </source>
</evidence>
<dbReference type="EMBL" id="FRDL01000001">
    <property type="protein sequence ID" value="SHN49591.1"/>
    <property type="molecule type" value="Genomic_DNA"/>
</dbReference>
<keyword evidence="3" id="KW-0255">Endonuclease</keyword>
<feature type="domain" description="Endoribonuclease YicC-like N-terminal" evidence="6">
    <location>
        <begin position="4"/>
        <end position="164"/>
    </location>
</feature>
<protein>
    <submittedName>
        <fullName evidence="8">TIGR00255 family protein</fullName>
    </submittedName>
</protein>
<evidence type="ECO:0000256" key="3">
    <source>
        <dbReference type="ARBA" id="ARBA00022759"/>
    </source>
</evidence>
<dbReference type="OrthoDB" id="9771229at2"/>
<dbReference type="PANTHER" id="PTHR30636:SF3">
    <property type="entry name" value="UPF0701 PROTEIN YICC"/>
    <property type="match status" value="1"/>
</dbReference>
<dbReference type="InterPro" id="IPR005229">
    <property type="entry name" value="YicC/YloC-like"/>
</dbReference>
<dbReference type="GO" id="GO:0016787">
    <property type="term" value="F:hydrolase activity"/>
    <property type="evidence" value="ECO:0007669"/>
    <property type="project" value="UniProtKB-KW"/>
</dbReference>
<reference evidence="8 9" key="1">
    <citation type="submission" date="2016-12" db="EMBL/GenBank/DDBJ databases">
        <authorList>
            <person name="Song W.-J."/>
            <person name="Kurnit D.M."/>
        </authorList>
    </citation>
    <scope>NUCLEOTIDE SEQUENCE [LARGE SCALE GENOMIC DNA]</scope>
    <source>
        <strain evidence="8 9">CGMCC 1.10808</strain>
    </source>
</reference>